<dbReference type="WBParaSite" id="maker-uti_cns_0015718-snap-gene-0.2-mRNA-1">
    <property type="protein sequence ID" value="maker-uti_cns_0015718-snap-gene-0.2-mRNA-1"/>
    <property type="gene ID" value="maker-uti_cns_0015718-snap-gene-0.2"/>
</dbReference>
<dbReference type="SMART" id="SM00045">
    <property type="entry name" value="DAGKa"/>
    <property type="match status" value="1"/>
</dbReference>
<dbReference type="InterPro" id="IPR056383">
    <property type="entry name" value="DGKI-like_dom"/>
</dbReference>
<keyword evidence="3" id="KW-0418">Kinase</keyword>
<dbReference type="InterPro" id="IPR000756">
    <property type="entry name" value="Diacylglycerol_kin_accessory"/>
</dbReference>
<dbReference type="Pfam" id="PF23578">
    <property type="entry name" value="DGKI"/>
    <property type="match status" value="1"/>
</dbReference>
<dbReference type="GO" id="GO:0005886">
    <property type="term" value="C:plasma membrane"/>
    <property type="evidence" value="ECO:0007669"/>
    <property type="project" value="TreeGrafter"/>
</dbReference>
<evidence type="ECO:0000256" key="4">
    <source>
        <dbReference type="ARBA" id="ARBA00022840"/>
    </source>
</evidence>
<keyword evidence="1" id="KW-0808">Transferase</keyword>
<dbReference type="GO" id="GO:0004143">
    <property type="term" value="F:ATP-dependent diacylglycerol kinase activity"/>
    <property type="evidence" value="ECO:0007669"/>
    <property type="project" value="InterPro"/>
</dbReference>
<dbReference type="PANTHER" id="PTHR11255">
    <property type="entry name" value="DIACYLGLYCEROL KINASE"/>
    <property type="match status" value="1"/>
</dbReference>
<feature type="domain" description="Diacylglycerol kinase accessory" evidence="5">
    <location>
        <begin position="1"/>
        <end position="91"/>
    </location>
</feature>
<dbReference type="InterPro" id="IPR016064">
    <property type="entry name" value="NAD/diacylglycerol_kinase_sf"/>
</dbReference>
<dbReference type="SUPFAM" id="SSF111331">
    <property type="entry name" value="NAD kinase/diacylglycerol kinase-like"/>
    <property type="match status" value="1"/>
</dbReference>
<dbReference type="GO" id="GO:0005524">
    <property type="term" value="F:ATP binding"/>
    <property type="evidence" value="ECO:0007669"/>
    <property type="project" value="UniProtKB-KW"/>
</dbReference>
<dbReference type="Gene3D" id="2.60.200.40">
    <property type="match status" value="1"/>
</dbReference>
<organism evidence="6 7">
    <name type="scientific">Macrostomum lignano</name>
    <dbReference type="NCBI Taxonomy" id="282301"/>
    <lineage>
        <taxon>Eukaryota</taxon>
        <taxon>Metazoa</taxon>
        <taxon>Spiralia</taxon>
        <taxon>Lophotrochozoa</taxon>
        <taxon>Platyhelminthes</taxon>
        <taxon>Rhabditophora</taxon>
        <taxon>Macrostomorpha</taxon>
        <taxon>Macrostomida</taxon>
        <taxon>Macrostomidae</taxon>
        <taxon>Macrostomum</taxon>
    </lineage>
</organism>
<name>A0A1I8IS53_9PLAT</name>
<keyword evidence="6" id="KW-1185">Reference proteome</keyword>
<keyword evidence="2" id="KW-0547">Nucleotide-binding</keyword>
<evidence type="ECO:0000313" key="6">
    <source>
        <dbReference type="Proteomes" id="UP000095280"/>
    </source>
</evidence>
<dbReference type="AlphaFoldDB" id="A0A1I8IS53"/>
<dbReference type="Pfam" id="PF00609">
    <property type="entry name" value="DAGK_acc"/>
    <property type="match status" value="1"/>
</dbReference>
<protein>
    <submittedName>
        <fullName evidence="7">DAGKa domain-containing protein</fullName>
    </submittedName>
</protein>
<evidence type="ECO:0000256" key="2">
    <source>
        <dbReference type="ARBA" id="ARBA00022741"/>
    </source>
</evidence>
<proteinExistence type="predicted"/>
<reference evidence="7" key="1">
    <citation type="submission" date="2016-11" db="UniProtKB">
        <authorList>
            <consortium name="WormBaseParasite"/>
        </authorList>
    </citation>
    <scope>IDENTIFICATION</scope>
</reference>
<accession>A0A1I8IS53</accession>
<dbReference type="Proteomes" id="UP000095280">
    <property type="component" value="Unplaced"/>
</dbReference>
<evidence type="ECO:0000313" key="7">
    <source>
        <dbReference type="WBParaSite" id="maker-uti_cns_0015718-snap-gene-0.2-mRNA-1"/>
    </source>
</evidence>
<dbReference type="InterPro" id="IPR037607">
    <property type="entry name" value="DGK"/>
</dbReference>
<evidence type="ECO:0000256" key="3">
    <source>
        <dbReference type="ARBA" id="ARBA00022777"/>
    </source>
</evidence>
<dbReference type="PANTHER" id="PTHR11255:SF80">
    <property type="entry name" value="EYE-SPECIFIC DIACYLGLYCEROL KINASE"/>
    <property type="match status" value="1"/>
</dbReference>
<sequence length="299" mass="33918">MTDRIRELRVNSILFLNIPKYSAGAMPWGNPTGSQGFEPQRPDDGYVEVIGFSSSHLATVQMGWHGHRICQCKRAIIRTSRIIPIQIDGEPWRLQPSVIDISLHNQANMIQKPKRRNSIPLLTDDGDYGFSQGAAPSSQPLIMERLRIQVSVISMTDYESLQYDKEKLRLASYPLGIILVEVDSDLEHVRTHIDRLASDTCLITQTGKSRLSNNWVFLDSTTAERFFRIDKQQESLHFITDISSEDLYVLDPELITGSSDERLFPVERVHSEETLPNMLVHSPAIEVAASPDPDYRCSR</sequence>
<evidence type="ECO:0000259" key="5">
    <source>
        <dbReference type="SMART" id="SM00045"/>
    </source>
</evidence>
<keyword evidence="4" id="KW-0067">ATP-binding</keyword>
<dbReference type="GO" id="GO:0007200">
    <property type="term" value="P:phospholipase C-activating G protein-coupled receptor signaling pathway"/>
    <property type="evidence" value="ECO:0007669"/>
    <property type="project" value="InterPro"/>
</dbReference>
<evidence type="ECO:0000256" key="1">
    <source>
        <dbReference type="ARBA" id="ARBA00022679"/>
    </source>
</evidence>